<organism evidence="1 2">
    <name type="scientific">Bodo saltans</name>
    <name type="common">Flagellated protozoan</name>
    <dbReference type="NCBI Taxonomy" id="75058"/>
    <lineage>
        <taxon>Eukaryota</taxon>
        <taxon>Discoba</taxon>
        <taxon>Euglenozoa</taxon>
        <taxon>Kinetoplastea</taxon>
        <taxon>Metakinetoplastina</taxon>
        <taxon>Eubodonida</taxon>
        <taxon>Bodonidae</taxon>
        <taxon>Bodo</taxon>
    </lineage>
</organism>
<gene>
    <name evidence="1" type="ORF">BSAL_65865c</name>
</gene>
<proteinExistence type="predicted"/>
<name>A0A0S4IT73_BODSA</name>
<dbReference type="VEuPathDB" id="TriTrypDB:BSAL_65865c"/>
<sequence>MSRMPRSPNLLVKLPLSSVATSNKASAKEIQQDQPVRLETRYVQVPSLFELSGHPTDAAKSLCAMIRPSFVSIPSGARSIGGGSGYFGVAVFCVNGSECVFQHLSTRGGATHVVNSGHHTRHRASIFVLKKCAGLIFVQNDTCLLQNLSKLIDIDTICSTTMNVQYRVFSVVQRCRETIKKRVRFEKNYGTPNFF</sequence>
<dbReference type="EMBL" id="CYKH01000411">
    <property type="protein sequence ID" value="CUF80256.1"/>
    <property type="molecule type" value="Genomic_DNA"/>
</dbReference>
<evidence type="ECO:0000313" key="2">
    <source>
        <dbReference type="Proteomes" id="UP000051952"/>
    </source>
</evidence>
<accession>A0A0S4IT73</accession>
<reference evidence="2" key="1">
    <citation type="submission" date="2015-09" db="EMBL/GenBank/DDBJ databases">
        <authorList>
            <consortium name="Pathogen Informatics"/>
        </authorList>
    </citation>
    <scope>NUCLEOTIDE SEQUENCE [LARGE SCALE GENOMIC DNA]</scope>
    <source>
        <strain evidence="2">Lake Konstanz</strain>
    </source>
</reference>
<protein>
    <submittedName>
        <fullName evidence="1">Uncharacterized protein</fullName>
    </submittedName>
</protein>
<evidence type="ECO:0000313" key="1">
    <source>
        <dbReference type="EMBL" id="CUF80256.1"/>
    </source>
</evidence>
<dbReference type="Proteomes" id="UP000051952">
    <property type="component" value="Unassembled WGS sequence"/>
</dbReference>
<keyword evidence="2" id="KW-1185">Reference proteome</keyword>
<dbReference type="AlphaFoldDB" id="A0A0S4IT73"/>